<proteinExistence type="predicted"/>
<dbReference type="InterPro" id="IPR029052">
    <property type="entry name" value="Metallo-depent_PP-like"/>
</dbReference>
<name>A0ABU5F6D1_9BACT</name>
<accession>A0ABU5F6D1</accession>
<dbReference type="SUPFAM" id="SSF56300">
    <property type="entry name" value="Metallo-dependent phosphatases"/>
    <property type="match status" value="1"/>
</dbReference>
<evidence type="ECO:0000313" key="3">
    <source>
        <dbReference type="Proteomes" id="UP001272242"/>
    </source>
</evidence>
<evidence type="ECO:0000259" key="1">
    <source>
        <dbReference type="Pfam" id="PF00149"/>
    </source>
</evidence>
<dbReference type="Pfam" id="PF00149">
    <property type="entry name" value="Metallophos"/>
    <property type="match status" value="1"/>
</dbReference>
<dbReference type="RefSeq" id="WP_320689385.1">
    <property type="nucleotide sequence ID" value="NZ_JAXBLV010000233.1"/>
</dbReference>
<dbReference type="PANTHER" id="PTHR43143:SF1">
    <property type="entry name" value="SERINE_THREONINE-PROTEIN PHOSPHATASE CPPED1"/>
    <property type="match status" value="1"/>
</dbReference>
<dbReference type="EMBL" id="JAXBLV010000233">
    <property type="protein sequence ID" value="MDY3563140.1"/>
    <property type="molecule type" value="Genomic_DNA"/>
</dbReference>
<dbReference type="Proteomes" id="UP001272242">
    <property type="component" value="Unassembled WGS sequence"/>
</dbReference>
<dbReference type="PANTHER" id="PTHR43143">
    <property type="entry name" value="METALLOPHOSPHOESTERASE, CALCINEURIN SUPERFAMILY"/>
    <property type="match status" value="1"/>
</dbReference>
<dbReference type="InterPro" id="IPR004843">
    <property type="entry name" value="Calcineurin-like_PHP"/>
</dbReference>
<protein>
    <submittedName>
        <fullName evidence="2">Metallophosphoesterase</fullName>
    </submittedName>
</protein>
<organism evidence="2 3">
    <name type="scientific">Gemmata algarum</name>
    <dbReference type="NCBI Taxonomy" id="2975278"/>
    <lineage>
        <taxon>Bacteria</taxon>
        <taxon>Pseudomonadati</taxon>
        <taxon>Planctomycetota</taxon>
        <taxon>Planctomycetia</taxon>
        <taxon>Gemmatales</taxon>
        <taxon>Gemmataceae</taxon>
        <taxon>Gemmata</taxon>
    </lineage>
</organism>
<keyword evidence="3" id="KW-1185">Reference proteome</keyword>
<dbReference type="Gene3D" id="3.60.21.10">
    <property type="match status" value="1"/>
</dbReference>
<reference evidence="3" key="1">
    <citation type="journal article" date="2023" name="Mar. Drugs">
        <title>Gemmata algarum, a Novel Planctomycete Isolated from an Algal Mat, Displays Antimicrobial Activity.</title>
        <authorList>
            <person name="Kumar G."/>
            <person name="Kallscheuer N."/>
            <person name="Kashif M."/>
            <person name="Ahamad S."/>
            <person name="Jagadeeshwari U."/>
            <person name="Pannikurungottu S."/>
            <person name="Haufschild T."/>
            <person name="Kabuu M."/>
            <person name="Sasikala C."/>
            <person name="Jogler C."/>
            <person name="Ramana C."/>
        </authorList>
    </citation>
    <scope>NUCLEOTIDE SEQUENCE [LARGE SCALE GENOMIC DNA]</scope>
    <source>
        <strain evidence="3">JC673</strain>
    </source>
</reference>
<sequence>MNPDDTVTVLIPGDLHLTEAGLPNHAAAVRTVADANELIRPDFVQFIGDNVQDGTDEQFSLFSDLCARLRVPWFALVGDHDAQGDPAACRFRARVGDPCGSLSVRGFRFVRLNTQEAHPVGLSARQMTWFRAEVDAARAAGERVVVLQHNYPYQIWEDFAGAGTDAWREVVQTRRVHAIVSGHTHYWQLANDGRNAAVAVRSIGDPEGGPPGYAVAAFHGEDFAVAYRPVDDCGPLVLVTHPREAILATGPAHVVTSADEVRARVWSAEPVRAVGLCVDGGAWVPMGPCGNGFWRAPLPGSRLAKGVHRLVVRAEDGTGGAGAHEVEFAVDPTGRYTAVPMVRPLVTSTAFC</sequence>
<comment type="caution">
    <text evidence="2">The sequence shown here is derived from an EMBL/GenBank/DDBJ whole genome shotgun (WGS) entry which is preliminary data.</text>
</comment>
<evidence type="ECO:0000313" key="2">
    <source>
        <dbReference type="EMBL" id="MDY3563140.1"/>
    </source>
</evidence>
<gene>
    <name evidence="2" type="ORF">R5W23_004639</name>
</gene>
<feature type="domain" description="Calcineurin-like phosphoesterase" evidence="1">
    <location>
        <begin position="8"/>
        <end position="185"/>
    </location>
</feature>
<dbReference type="InterPro" id="IPR051918">
    <property type="entry name" value="STPP_CPPED1"/>
</dbReference>